<dbReference type="EC" id="1.4.99.-" evidence="7"/>
<comment type="caution">
    <text evidence="9">The sequence shown here is derived from an EMBL/GenBank/DDBJ whole genome shotgun (WGS) entry which is preliminary data.</text>
</comment>
<evidence type="ECO:0000313" key="9">
    <source>
        <dbReference type="EMBL" id="NUB46412.1"/>
    </source>
</evidence>
<dbReference type="Gene3D" id="3.50.50.60">
    <property type="entry name" value="FAD/NAD(P)-binding domain"/>
    <property type="match status" value="2"/>
</dbReference>
<evidence type="ECO:0000256" key="5">
    <source>
        <dbReference type="ARBA" id="ARBA00023002"/>
    </source>
</evidence>
<accession>A0A8X8H4V1</accession>
<dbReference type="HAMAP" id="MF_01202">
    <property type="entry name" value="DadA"/>
    <property type="match status" value="1"/>
</dbReference>
<dbReference type="InterPro" id="IPR006076">
    <property type="entry name" value="FAD-dep_OxRdtase"/>
</dbReference>
<evidence type="ECO:0000256" key="2">
    <source>
        <dbReference type="ARBA" id="ARBA00009410"/>
    </source>
</evidence>
<dbReference type="Pfam" id="PF01266">
    <property type="entry name" value="DAO"/>
    <property type="match status" value="1"/>
</dbReference>
<name>A0A8X8H4V1_9RHOB</name>
<evidence type="ECO:0000256" key="4">
    <source>
        <dbReference type="ARBA" id="ARBA00022827"/>
    </source>
</evidence>
<keyword evidence="4 7" id="KW-0274">FAD</keyword>
<organism evidence="9 10">
    <name type="scientific">Fertoeibacter niger</name>
    <dbReference type="NCBI Taxonomy" id="2656921"/>
    <lineage>
        <taxon>Bacteria</taxon>
        <taxon>Pseudomonadati</taxon>
        <taxon>Pseudomonadota</taxon>
        <taxon>Alphaproteobacteria</taxon>
        <taxon>Rhodobacterales</taxon>
        <taxon>Paracoccaceae</taxon>
        <taxon>Fertoeibacter</taxon>
    </lineage>
</organism>
<comment type="similarity">
    <text evidence="2 7">Belongs to the DadA oxidoreductase family.</text>
</comment>
<evidence type="ECO:0000259" key="8">
    <source>
        <dbReference type="Pfam" id="PF01266"/>
    </source>
</evidence>
<dbReference type="InterPro" id="IPR036188">
    <property type="entry name" value="FAD/NAD-bd_sf"/>
</dbReference>
<dbReference type="Gene3D" id="3.30.9.10">
    <property type="entry name" value="D-Amino Acid Oxidase, subunit A, domain 2"/>
    <property type="match status" value="1"/>
</dbReference>
<dbReference type="EMBL" id="WHUT02000014">
    <property type="protein sequence ID" value="NUB46412.1"/>
    <property type="molecule type" value="Genomic_DNA"/>
</dbReference>
<dbReference type="NCBIfam" id="NF001933">
    <property type="entry name" value="PRK00711.1"/>
    <property type="match status" value="1"/>
</dbReference>
<evidence type="ECO:0000256" key="1">
    <source>
        <dbReference type="ARBA" id="ARBA00001974"/>
    </source>
</evidence>
<comment type="cofactor">
    <cofactor evidence="1 7">
        <name>FAD</name>
        <dbReference type="ChEBI" id="CHEBI:57692"/>
    </cofactor>
</comment>
<comment type="function">
    <text evidence="7">Oxidative deamination of D-amino acids.</text>
</comment>
<evidence type="ECO:0000313" key="10">
    <source>
        <dbReference type="Proteomes" id="UP000484076"/>
    </source>
</evidence>
<keyword evidence="5 7" id="KW-0560">Oxidoreductase</keyword>
<sequence>MRVVILGAGVIGVTSAWYLAQAGHEVTVIDRQQAPALETSFANAGEISPGYASPWAAPGIPQKAVKWLFMHHAPLIIKARPDLAKIEWVARMLTNCTSAAYAINKSRMVRLAEYSRDCLIALRRDTGISYDERMQGTLQLFRTQKQVDAAYKDIKVLKADGVPFEVLDPAQCVAAEPGLATSLHKIAGGLRLPGDETGDCFKFTNTLADMAKAAGVTFRFGVAINRLEKQADRITAVHTSEGRITADAFVVALGAYSPMMVREFGMRLPVYPVKGYSITVPIIDASRAPESTVMDETFKIAITRLGDRIRVGGMAEISGFNNTLHERRRATLQHSVEDLFGGAGDQSRATFWSGLRPMTPDGTPIIGRSTVANLYLNTGHGTLGWTMAAGSGRALADIISGRAPQIETADLAYARYQRGGLRSSRPALAPAAA</sequence>
<feature type="domain" description="FAD dependent oxidoreductase" evidence="8">
    <location>
        <begin position="2"/>
        <end position="397"/>
    </location>
</feature>
<evidence type="ECO:0000256" key="3">
    <source>
        <dbReference type="ARBA" id="ARBA00022630"/>
    </source>
</evidence>
<comment type="catalytic activity">
    <reaction evidence="6 7">
        <text>a D-alpha-amino acid + A + H2O = a 2-oxocarboxylate + AH2 + NH4(+)</text>
        <dbReference type="Rhea" id="RHEA:18125"/>
        <dbReference type="ChEBI" id="CHEBI:13193"/>
        <dbReference type="ChEBI" id="CHEBI:15377"/>
        <dbReference type="ChEBI" id="CHEBI:17499"/>
        <dbReference type="ChEBI" id="CHEBI:28938"/>
        <dbReference type="ChEBI" id="CHEBI:35179"/>
        <dbReference type="ChEBI" id="CHEBI:59871"/>
    </reaction>
</comment>
<dbReference type="GO" id="GO:0005737">
    <property type="term" value="C:cytoplasm"/>
    <property type="evidence" value="ECO:0007669"/>
    <property type="project" value="TreeGrafter"/>
</dbReference>
<dbReference type="AlphaFoldDB" id="A0A8X8H4V1"/>
<keyword evidence="3 7" id="KW-0285">Flavoprotein</keyword>
<keyword evidence="10" id="KW-1185">Reference proteome</keyword>
<dbReference type="PANTHER" id="PTHR13847:SF280">
    <property type="entry name" value="D-AMINO ACID DEHYDROGENASE"/>
    <property type="match status" value="1"/>
</dbReference>
<evidence type="ECO:0000256" key="7">
    <source>
        <dbReference type="HAMAP-Rule" id="MF_01202"/>
    </source>
</evidence>
<dbReference type="GO" id="GO:0055130">
    <property type="term" value="P:D-alanine catabolic process"/>
    <property type="evidence" value="ECO:0007669"/>
    <property type="project" value="TreeGrafter"/>
</dbReference>
<dbReference type="GO" id="GO:0005886">
    <property type="term" value="C:plasma membrane"/>
    <property type="evidence" value="ECO:0007669"/>
    <property type="project" value="TreeGrafter"/>
</dbReference>
<proteinExistence type="inferred from homology"/>
<dbReference type="SUPFAM" id="SSF51905">
    <property type="entry name" value="FAD/NAD(P)-binding domain"/>
    <property type="match status" value="1"/>
</dbReference>
<dbReference type="Proteomes" id="UP000484076">
    <property type="component" value="Unassembled WGS sequence"/>
</dbReference>
<reference evidence="9" key="1">
    <citation type="submission" date="2020-05" db="EMBL/GenBank/DDBJ databases">
        <title>Fertoebacter nigrum gen. nov., sp. nov., a new member of the family Rhodobacteraceae.</title>
        <authorList>
            <person name="Szuroczki S."/>
            <person name="Abbaszade G."/>
            <person name="Buni D."/>
            <person name="Schumann P."/>
            <person name="Toth E."/>
        </authorList>
    </citation>
    <scope>NUCLEOTIDE SEQUENCE</scope>
    <source>
        <strain evidence="9">RG-N-1a</strain>
    </source>
</reference>
<dbReference type="SUPFAM" id="SSF54373">
    <property type="entry name" value="FAD-linked reductases, C-terminal domain"/>
    <property type="match status" value="1"/>
</dbReference>
<evidence type="ECO:0000256" key="6">
    <source>
        <dbReference type="ARBA" id="ARBA00047884"/>
    </source>
</evidence>
<dbReference type="InterPro" id="IPR023080">
    <property type="entry name" value="DadA"/>
</dbReference>
<gene>
    <name evidence="7" type="primary">dadA</name>
    <name evidence="9" type="ORF">GEU84_018630</name>
</gene>
<dbReference type="PANTHER" id="PTHR13847">
    <property type="entry name" value="SARCOSINE DEHYDROGENASE-RELATED"/>
    <property type="match status" value="1"/>
</dbReference>
<dbReference type="GO" id="GO:0008718">
    <property type="term" value="F:D-amino-acid dehydrogenase activity"/>
    <property type="evidence" value="ECO:0007669"/>
    <property type="project" value="UniProtKB-UniRule"/>
</dbReference>
<feature type="binding site" evidence="7">
    <location>
        <begin position="3"/>
        <end position="17"/>
    </location>
    <ligand>
        <name>FAD</name>
        <dbReference type="ChEBI" id="CHEBI:57692"/>
    </ligand>
</feature>
<protein>
    <recommendedName>
        <fullName evidence="7">D-amino acid dehydrogenase</fullName>
        <ecNumber evidence="7">1.4.99.-</ecNumber>
    </recommendedName>
</protein>
<dbReference type="FunFam" id="3.50.50.60:FF:000020">
    <property type="entry name" value="D-amino acid dehydrogenase"/>
    <property type="match status" value="1"/>
</dbReference>